<reference evidence="2 3" key="1">
    <citation type="journal article" date="2015" name="Stand. Genomic Sci.">
        <title>Genomic Encyclopedia of Bacterial and Archaeal Type Strains, Phase III: the genomes of soil and plant-associated and newly described type strains.</title>
        <authorList>
            <person name="Whitman W.B."/>
            <person name="Woyke T."/>
            <person name="Klenk H.P."/>
            <person name="Zhou Y."/>
            <person name="Lilburn T.G."/>
            <person name="Beck B.J."/>
            <person name="De Vos P."/>
            <person name="Vandamme P."/>
            <person name="Eisen J.A."/>
            <person name="Garrity G."/>
            <person name="Hugenholtz P."/>
            <person name="Kyrpides N.C."/>
        </authorList>
    </citation>
    <scope>NUCLEOTIDE SEQUENCE [LARGE SCALE GENOMIC DNA]</scope>
    <source>
        <strain evidence="2 3">CECT 7306</strain>
    </source>
</reference>
<comment type="caution">
    <text evidence="2">The sequence shown here is derived from an EMBL/GenBank/DDBJ whole genome shotgun (WGS) entry which is preliminary data.</text>
</comment>
<evidence type="ECO:0000256" key="1">
    <source>
        <dbReference type="SAM" id="SignalP"/>
    </source>
</evidence>
<dbReference type="EMBL" id="RJKN01000001">
    <property type="protein sequence ID" value="ROP45790.1"/>
    <property type="molecule type" value="Genomic_DNA"/>
</dbReference>
<protein>
    <recommendedName>
        <fullName evidence="4">Surface-anchored protein</fullName>
    </recommendedName>
</protein>
<evidence type="ECO:0000313" key="3">
    <source>
        <dbReference type="Proteomes" id="UP000276232"/>
    </source>
</evidence>
<accession>A0A3N1HTP3</accession>
<proteinExistence type="predicted"/>
<keyword evidence="3" id="KW-1185">Reference proteome</keyword>
<feature type="chain" id="PRO_5039233623" description="Surface-anchored protein" evidence="1">
    <location>
        <begin position="26"/>
        <end position="246"/>
    </location>
</feature>
<organism evidence="2 3">
    <name type="scientific">Pseudokineococcus lusitanus</name>
    <dbReference type="NCBI Taxonomy" id="763993"/>
    <lineage>
        <taxon>Bacteria</taxon>
        <taxon>Bacillati</taxon>
        <taxon>Actinomycetota</taxon>
        <taxon>Actinomycetes</taxon>
        <taxon>Kineosporiales</taxon>
        <taxon>Kineosporiaceae</taxon>
        <taxon>Pseudokineococcus</taxon>
    </lineage>
</organism>
<keyword evidence="1" id="KW-0732">Signal</keyword>
<dbReference type="InParanoid" id="A0A3N1HTP3"/>
<gene>
    <name evidence="2" type="ORF">EDC03_0397</name>
</gene>
<evidence type="ECO:0000313" key="2">
    <source>
        <dbReference type="EMBL" id="ROP45790.1"/>
    </source>
</evidence>
<dbReference type="Proteomes" id="UP000276232">
    <property type="component" value="Unassembled WGS sequence"/>
</dbReference>
<evidence type="ECO:0008006" key="4">
    <source>
        <dbReference type="Google" id="ProtNLM"/>
    </source>
</evidence>
<sequence>MHARRLMTAVVTALLTTAVAAPATASGTAPSTAEPTRPVVTVDTPLRVEVDEHNMRHLITFTVDRPVDVVGAYLRMSNGEAFGPGQVSNKEYVLVPGTTSTYQLDIPWSKYKYPYWGSYYWSVSTQTLATETTPYIRTGQHIPVVIRLGSSQSINVTRTDGVTRVTGESRHLDVRAEHHDYRVWPGQKVTVERLDAAGGWTRVGTAVGDQRGRFTVKTLAPAGTQFRAVVSRTPDVWGSVSPTMGS</sequence>
<feature type="signal peptide" evidence="1">
    <location>
        <begin position="1"/>
        <end position="25"/>
    </location>
</feature>
<dbReference type="AlphaFoldDB" id="A0A3N1HTP3"/>
<name>A0A3N1HTP3_9ACTN</name>